<dbReference type="InterPro" id="IPR028160">
    <property type="entry name" value="Slx9-like"/>
</dbReference>
<reference evidence="6 7" key="1">
    <citation type="submission" date="2016-03" db="EMBL/GenBank/DDBJ databases">
        <authorList>
            <person name="Ploux O."/>
        </authorList>
    </citation>
    <scope>NUCLEOTIDE SEQUENCE [LARGE SCALE GENOMIC DNA]</scope>
    <source>
        <strain evidence="6 7">URUG2</strain>
    </source>
</reference>
<feature type="compositionally biased region" description="Low complexity" evidence="5">
    <location>
        <begin position="101"/>
        <end position="114"/>
    </location>
</feature>
<sequence>MAPIKPGKRNNIRARASKSLDPRGKYAPPLHPVDASESTPTTIPAVPAEEARSNGMLDAEWRLNKQDKRAIKHNALLNKVREAGVTKKKVLKRRRPGKKLAGGNLDDLADALPDAGDEEMEDDGEEWEGVEEEGEGGVVKKARRKRKKVPVGGRMEMKSLSMRQGAMKRKAEMEGKEKERFGKNLAKMVEGGGAGKEGGQAERWAALRAFIGGTMQTNEAFNKV</sequence>
<feature type="region of interest" description="Disordered" evidence="5">
    <location>
        <begin position="87"/>
        <end position="179"/>
    </location>
</feature>
<dbReference type="OrthoDB" id="5429132at2759"/>
<evidence type="ECO:0000256" key="3">
    <source>
        <dbReference type="ARBA" id="ARBA00021321"/>
    </source>
</evidence>
<comment type="similarity">
    <text evidence="2">Belongs to the SLX9 family.</text>
</comment>
<keyword evidence="4" id="KW-0539">Nucleus</keyword>
<dbReference type="EMBL" id="FJUY01000015">
    <property type="protein sequence ID" value="CZT23184.1"/>
    <property type="molecule type" value="Genomic_DNA"/>
</dbReference>
<keyword evidence="7" id="KW-1185">Reference proteome</keyword>
<dbReference type="GO" id="GO:0030686">
    <property type="term" value="C:90S preribosome"/>
    <property type="evidence" value="ECO:0007669"/>
    <property type="project" value="InterPro"/>
</dbReference>
<evidence type="ECO:0000256" key="1">
    <source>
        <dbReference type="ARBA" id="ARBA00004604"/>
    </source>
</evidence>
<feature type="region of interest" description="Disordered" evidence="5">
    <location>
        <begin position="1"/>
        <end position="54"/>
    </location>
</feature>
<feature type="compositionally biased region" description="Acidic residues" evidence="5">
    <location>
        <begin position="115"/>
        <end position="135"/>
    </location>
</feature>
<dbReference type="Pfam" id="PF15341">
    <property type="entry name" value="SLX9"/>
    <property type="match status" value="1"/>
</dbReference>
<evidence type="ECO:0000256" key="2">
    <source>
        <dbReference type="ARBA" id="ARBA00011022"/>
    </source>
</evidence>
<feature type="compositionally biased region" description="Basic residues" evidence="5">
    <location>
        <begin position="140"/>
        <end position="149"/>
    </location>
</feature>
<dbReference type="GO" id="GO:0000462">
    <property type="term" value="P:maturation of SSU-rRNA from tricistronic rRNA transcript (SSU-rRNA, 5.8S rRNA, LSU-rRNA)"/>
    <property type="evidence" value="ECO:0007669"/>
    <property type="project" value="InterPro"/>
</dbReference>
<dbReference type="GO" id="GO:0005730">
    <property type="term" value="C:nucleolus"/>
    <property type="evidence" value="ECO:0007669"/>
    <property type="project" value="UniProtKB-SubCell"/>
</dbReference>
<dbReference type="GO" id="GO:0030688">
    <property type="term" value="C:preribosome, small subunit precursor"/>
    <property type="evidence" value="ECO:0007669"/>
    <property type="project" value="InterPro"/>
</dbReference>
<dbReference type="RefSeq" id="XP_023629908.1">
    <property type="nucleotide sequence ID" value="XM_023774140.1"/>
</dbReference>
<dbReference type="AlphaFoldDB" id="A0A2D3VL36"/>
<gene>
    <name evidence="6" type="ORF">RCC_08894</name>
</gene>
<feature type="compositionally biased region" description="Basic residues" evidence="5">
    <location>
        <begin position="87"/>
        <end position="98"/>
    </location>
</feature>
<evidence type="ECO:0000313" key="6">
    <source>
        <dbReference type="EMBL" id="CZT23184.1"/>
    </source>
</evidence>
<feature type="compositionally biased region" description="Basic and acidic residues" evidence="5">
    <location>
        <begin position="169"/>
        <end position="179"/>
    </location>
</feature>
<accession>A0A2D3VL36</accession>
<comment type="subcellular location">
    <subcellularLocation>
        <location evidence="1">Nucleus</location>
        <location evidence="1">Nucleolus</location>
    </subcellularLocation>
</comment>
<evidence type="ECO:0000256" key="5">
    <source>
        <dbReference type="SAM" id="MobiDB-lite"/>
    </source>
</evidence>
<name>A0A2D3VL36_9PEZI</name>
<evidence type="ECO:0000313" key="7">
    <source>
        <dbReference type="Proteomes" id="UP000225277"/>
    </source>
</evidence>
<organism evidence="6 7">
    <name type="scientific">Ramularia collo-cygni</name>
    <dbReference type="NCBI Taxonomy" id="112498"/>
    <lineage>
        <taxon>Eukaryota</taxon>
        <taxon>Fungi</taxon>
        <taxon>Dikarya</taxon>
        <taxon>Ascomycota</taxon>
        <taxon>Pezizomycotina</taxon>
        <taxon>Dothideomycetes</taxon>
        <taxon>Dothideomycetidae</taxon>
        <taxon>Mycosphaerellales</taxon>
        <taxon>Mycosphaerellaceae</taxon>
        <taxon>Ramularia</taxon>
    </lineage>
</organism>
<dbReference type="GeneID" id="35603974"/>
<dbReference type="Proteomes" id="UP000225277">
    <property type="component" value="Unassembled WGS sequence"/>
</dbReference>
<protein>
    <recommendedName>
        <fullName evidence="3">Ribosome biogenesis protein SLX9</fullName>
    </recommendedName>
</protein>
<feature type="compositionally biased region" description="Basic residues" evidence="5">
    <location>
        <begin position="1"/>
        <end position="16"/>
    </location>
</feature>
<evidence type="ECO:0000256" key="4">
    <source>
        <dbReference type="ARBA" id="ARBA00023242"/>
    </source>
</evidence>
<proteinExistence type="inferred from homology"/>